<feature type="chain" id="PRO_5046970333" description="Histidine kinase domain-containing protein" evidence="3">
    <location>
        <begin position="23"/>
        <end position="1015"/>
    </location>
</feature>
<name>A0ABP7QB41_9SPHI</name>
<evidence type="ECO:0000259" key="4">
    <source>
        <dbReference type="Pfam" id="PF02518"/>
    </source>
</evidence>
<reference evidence="8" key="1">
    <citation type="journal article" date="2019" name="Int. J. Syst. Evol. Microbiol.">
        <title>The Global Catalogue of Microorganisms (GCM) 10K type strain sequencing project: providing services to taxonomists for standard genome sequencing and annotation.</title>
        <authorList>
            <consortium name="The Broad Institute Genomics Platform"/>
            <consortium name="The Broad Institute Genome Sequencing Center for Infectious Disease"/>
            <person name="Wu L."/>
            <person name="Ma J."/>
        </authorList>
    </citation>
    <scope>NUCLEOTIDE SEQUENCE [LARGE SCALE GENOMIC DNA]</scope>
    <source>
        <strain evidence="8">JCM 16601</strain>
    </source>
</reference>
<keyword evidence="3" id="KW-0732">Signal</keyword>
<organism evidence="7 8">
    <name type="scientific">Mucilaginibacter dorajii</name>
    <dbReference type="NCBI Taxonomy" id="692994"/>
    <lineage>
        <taxon>Bacteria</taxon>
        <taxon>Pseudomonadati</taxon>
        <taxon>Bacteroidota</taxon>
        <taxon>Sphingobacteriia</taxon>
        <taxon>Sphingobacteriales</taxon>
        <taxon>Sphingobacteriaceae</taxon>
        <taxon>Mucilaginibacter</taxon>
    </lineage>
</organism>
<dbReference type="Gene3D" id="2.60.40.10">
    <property type="entry name" value="Immunoglobulins"/>
    <property type="match status" value="1"/>
</dbReference>
<evidence type="ECO:0000259" key="6">
    <source>
        <dbReference type="Pfam" id="PF07730"/>
    </source>
</evidence>
<dbReference type="Proteomes" id="UP001500742">
    <property type="component" value="Unassembled WGS sequence"/>
</dbReference>
<gene>
    <name evidence="7" type="ORF">GCM10022210_33390</name>
</gene>
<dbReference type="InterPro" id="IPR036890">
    <property type="entry name" value="HATPase_C_sf"/>
</dbReference>
<evidence type="ECO:0000259" key="5">
    <source>
        <dbReference type="Pfam" id="PF07495"/>
    </source>
</evidence>
<dbReference type="InterPro" id="IPR013783">
    <property type="entry name" value="Ig-like_fold"/>
</dbReference>
<sequence length="1015" mass="114103">MNKIQNAFLTIALLFCCLFASAQYTNVFFNNAGINQGLSQSSVVDIAFDSKGFAWLATQDGLNRYDGIDFLIADKKFDDITSGFNNKLGKIIPADGHFLWVISKGGNLEKLNLIDGIFIPVNIISGKVKQVLTCMLTDDYGKLWLGTASGKLILYDNNTGKIAREFNVPTNKYHPAINALYRDYNKRLWILGTTLNYLENDELKPFECKTEKPDKTILYSCITQDKAGNMWLGSWGNGLFLKRKNENCFKQFNGYGKGQLSPSLVIEAMLADYSGKVWFGTYGDGLFIVDNKAAIIKQLVNDKRNLSSLPFNDVLSIKQDANKGIWIGTDGGGVSYYNESRSNFILFNNQTVPQNVDVALVRSVTTDKNANIWAGTTNNGLTEINYREGIFKTWHFTSYKKDIYNPDRIVSLYNDQQNLLWIGTQDNGLLLFDPVKGKTIKWYHPEASANLNIPDATIWCMYPAANDNVWVGTGNAGLCLLDKQKGLVGNYVPGDNTDAIRTIIGINDTTLGIGFEKTGIGFFNTITKTFDMPQSKKLNTYFSAQTNIKSLYYQKPLLWIGTGGAGIITYNITNGTIRHLTAAEGLPNNTIYGILPDDIGDLWVSTNKGLSRFNPAIINGKPIPSQFTNYTSVQGLQSNEFNTGAYYKSSNGMLLFGGINGLNLFDPSKFRNENKNVSVVFTKILVDNEPVENETAAPFKKTVNLSYQNHSVAFNFAALDFFSPLQFHYYYKLEGYDKAWIDAGQRNYVSYTNVPAGQYNFLIKYVKKDNVGHAAISNIILKISGPVYKKTWFIILAILLFMGVVYGLYRYRIAQLFKLLQIRQRIATDLHDDIGSTLSNINILSELSKKSLENPSQANKFLDRISEEVQTSSQSLDDIIWSINTHNDNWGETFSRMRRYAAEVFENSGILYTIKLEEQAGTNALKMEKRRDVFLIYKEILNNIHKHAGATEVEINMRFNKQQLIMSISDNGKGFDKSLQTHRNGLKNLNNRVARWKGTINIETNKAGTHIHIAI</sequence>
<accession>A0ABP7QB41</accession>
<feature type="domain" description="Histidine kinase/HSP90-like ATPase" evidence="4">
    <location>
        <begin position="930"/>
        <end position="1013"/>
    </location>
</feature>
<evidence type="ECO:0008006" key="9">
    <source>
        <dbReference type="Google" id="ProtNLM"/>
    </source>
</evidence>
<evidence type="ECO:0000256" key="3">
    <source>
        <dbReference type="SAM" id="SignalP"/>
    </source>
</evidence>
<dbReference type="Gene3D" id="1.20.5.1930">
    <property type="match status" value="1"/>
</dbReference>
<dbReference type="Pfam" id="PF07730">
    <property type="entry name" value="HisKA_3"/>
    <property type="match status" value="1"/>
</dbReference>
<dbReference type="SUPFAM" id="SSF55874">
    <property type="entry name" value="ATPase domain of HSP90 chaperone/DNA topoisomerase II/histidine kinase"/>
    <property type="match status" value="1"/>
</dbReference>
<comment type="caution">
    <text evidence="7">The sequence shown here is derived from an EMBL/GenBank/DDBJ whole genome shotgun (WGS) entry which is preliminary data.</text>
</comment>
<keyword evidence="2" id="KW-0472">Membrane</keyword>
<dbReference type="SUPFAM" id="SSF63829">
    <property type="entry name" value="Calcium-dependent phosphotriesterase"/>
    <property type="match status" value="1"/>
</dbReference>
<evidence type="ECO:0000313" key="8">
    <source>
        <dbReference type="Proteomes" id="UP001500742"/>
    </source>
</evidence>
<dbReference type="InterPro" id="IPR011712">
    <property type="entry name" value="Sig_transdc_His_kin_sub3_dim/P"/>
</dbReference>
<keyword evidence="8" id="KW-1185">Reference proteome</keyword>
<evidence type="ECO:0000256" key="2">
    <source>
        <dbReference type="SAM" id="Phobius"/>
    </source>
</evidence>
<feature type="signal peptide" evidence="3">
    <location>
        <begin position="1"/>
        <end position="22"/>
    </location>
</feature>
<dbReference type="RefSeq" id="WP_259088170.1">
    <property type="nucleotide sequence ID" value="NZ_BAAAZC010000025.1"/>
</dbReference>
<dbReference type="Gene3D" id="3.30.565.10">
    <property type="entry name" value="Histidine kinase-like ATPase, C-terminal domain"/>
    <property type="match status" value="1"/>
</dbReference>
<protein>
    <recommendedName>
        <fullName evidence="9">Histidine kinase domain-containing protein</fullName>
    </recommendedName>
</protein>
<evidence type="ECO:0000313" key="7">
    <source>
        <dbReference type="EMBL" id="GAA3979611.1"/>
    </source>
</evidence>
<feature type="transmembrane region" description="Helical" evidence="2">
    <location>
        <begin position="791"/>
        <end position="809"/>
    </location>
</feature>
<dbReference type="SUPFAM" id="SSF50998">
    <property type="entry name" value="Quinoprotein alcohol dehydrogenase-like"/>
    <property type="match status" value="1"/>
</dbReference>
<dbReference type="Pfam" id="PF07495">
    <property type="entry name" value="Y_Y_Y"/>
    <property type="match status" value="1"/>
</dbReference>
<feature type="domain" description="Two component regulator three Y" evidence="5">
    <location>
        <begin position="721"/>
        <end position="771"/>
    </location>
</feature>
<dbReference type="InterPro" id="IPR011110">
    <property type="entry name" value="Reg_prop"/>
</dbReference>
<dbReference type="InterPro" id="IPR015943">
    <property type="entry name" value="WD40/YVTN_repeat-like_dom_sf"/>
</dbReference>
<dbReference type="InterPro" id="IPR003594">
    <property type="entry name" value="HATPase_dom"/>
</dbReference>
<dbReference type="InterPro" id="IPR011123">
    <property type="entry name" value="Y_Y_Y"/>
</dbReference>
<keyword evidence="2" id="KW-1133">Transmembrane helix</keyword>
<dbReference type="PANTHER" id="PTHR43547:SF2">
    <property type="entry name" value="HYBRID SIGNAL TRANSDUCTION HISTIDINE KINASE C"/>
    <property type="match status" value="1"/>
</dbReference>
<dbReference type="Pfam" id="PF07494">
    <property type="entry name" value="Reg_prop"/>
    <property type="match status" value="3"/>
</dbReference>
<keyword evidence="2" id="KW-0812">Transmembrane</keyword>
<dbReference type="Gene3D" id="2.130.10.10">
    <property type="entry name" value="YVTN repeat-like/Quinoprotein amine dehydrogenase"/>
    <property type="match status" value="2"/>
</dbReference>
<evidence type="ECO:0000256" key="1">
    <source>
        <dbReference type="ARBA" id="ARBA00022553"/>
    </source>
</evidence>
<dbReference type="Pfam" id="PF02518">
    <property type="entry name" value="HATPase_c"/>
    <property type="match status" value="1"/>
</dbReference>
<dbReference type="InterPro" id="IPR011047">
    <property type="entry name" value="Quinoprotein_ADH-like_sf"/>
</dbReference>
<feature type="domain" description="Signal transduction histidine kinase subgroup 3 dimerisation and phosphoacceptor" evidence="6">
    <location>
        <begin position="823"/>
        <end position="883"/>
    </location>
</feature>
<dbReference type="PANTHER" id="PTHR43547">
    <property type="entry name" value="TWO-COMPONENT HISTIDINE KINASE"/>
    <property type="match status" value="1"/>
</dbReference>
<keyword evidence="1" id="KW-0597">Phosphoprotein</keyword>
<proteinExistence type="predicted"/>
<dbReference type="EMBL" id="BAAAZC010000025">
    <property type="protein sequence ID" value="GAA3979611.1"/>
    <property type="molecule type" value="Genomic_DNA"/>
</dbReference>
<dbReference type="CDD" id="cd16917">
    <property type="entry name" value="HATPase_UhpB-NarQ-NarX-like"/>
    <property type="match status" value="1"/>
</dbReference>